<evidence type="ECO:0000313" key="2">
    <source>
        <dbReference type="Proteomes" id="UP001461498"/>
    </source>
</evidence>
<keyword evidence="2" id="KW-1185">Reference proteome</keyword>
<dbReference type="Proteomes" id="UP001461498">
    <property type="component" value="Unassembled WGS sequence"/>
</dbReference>
<reference evidence="1 2" key="1">
    <citation type="submission" date="2022-12" db="EMBL/GenBank/DDBJ databases">
        <title>Chromosome-level genome assembly of true bugs.</title>
        <authorList>
            <person name="Ma L."/>
            <person name="Li H."/>
        </authorList>
    </citation>
    <scope>NUCLEOTIDE SEQUENCE [LARGE SCALE GENOMIC DNA]</scope>
    <source>
        <strain evidence="1">Lab_2022b</strain>
    </source>
</reference>
<comment type="caution">
    <text evidence="1">The sequence shown here is derived from an EMBL/GenBank/DDBJ whole genome shotgun (WGS) entry which is preliminary data.</text>
</comment>
<organism evidence="1 2">
    <name type="scientific">Rhynocoris fuscipes</name>
    <dbReference type="NCBI Taxonomy" id="488301"/>
    <lineage>
        <taxon>Eukaryota</taxon>
        <taxon>Metazoa</taxon>
        <taxon>Ecdysozoa</taxon>
        <taxon>Arthropoda</taxon>
        <taxon>Hexapoda</taxon>
        <taxon>Insecta</taxon>
        <taxon>Pterygota</taxon>
        <taxon>Neoptera</taxon>
        <taxon>Paraneoptera</taxon>
        <taxon>Hemiptera</taxon>
        <taxon>Heteroptera</taxon>
        <taxon>Panheteroptera</taxon>
        <taxon>Cimicomorpha</taxon>
        <taxon>Reduviidae</taxon>
        <taxon>Harpactorinae</taxon>
        <taxon>Harpactorini</taxon>
        <taxon>Rhynocoris</taxon>
    </lineage>
</organism>
<dbReference type="AlphaFoldDB" id="A0AAW1CNG1"/>
<evidence type="ECO:0000313" key="1">
    <source>
        <dbReference type="EMBL" id="KAK9498042.1"/>
    </source>
</evidence>
<name>A0AAW1CNG1_9HEMI</name>
<sequence length="50" mass="5937">MMTYVDFASKRKKPQFSSFASVRAWRGCELESWGNRIPRHAASWRNRYLG</sequence>
<protein>
    <submittedName>
        <fullName evidence="1">Uncharacterized protein</fullName>
    </submittedName>
</protein>
<accession>A0AAW1CNG1</accession>
<dbReference type="EMBL" id="JAPXFL010000013">
    <property type="protein sequence ID" value="KAK9498042.1"/>
    <property type="molecule type" value="Genomic_DNA"/>
</dbReference>
<gene>
    <name evidence="1" type="ORF">O3M35_003927</name>
</gene>
<proteinExistence type="predicted"/>